<sequence>MMPSTALLDRFRGYAEIASWDAGRQLAWARRSGVDVDEIALQIDDFHGYAVTRTEVFPESVLSPLSELNALFGAMARDDWEPAAVRLSPRWAASRVLAASVAEQMGDCYRLLPDEAWD</sequence>
<protein>
    <submittedName>
        <fullName evidence="1">Uncharacterized protein</fullName>
    </submittedName>
</protein>
<evidence type="ECO:0000313" key="2">
    <source>
        <dbReference type="Proteomes" id="UP000184452"/>
    </source>
</evidence>
<dbReference type="Proteomes" id="UP000184452">
    <property type="component" value="Unassembled WGS sequence"/>
</dbReference>
<reference evidence="1 2" key="1">
    <citation type="submission" date="2016-11" db="EMBL/GenBank/DDBJ databases">
        <authorList>
            <person name="Jaros S."/>
            <person name="Januszkiewicz K."/>
            <person name="Wedrychowicz H."/>
        </authorList>
    </citation>
    <scope>NUCLEOTIDE SEQUENCE [LARGE SCALE GENOMIC DNA]</scope>
    <source>
        <strain evidence="1 2">CGMCC 4.5723</strain>
    </source>
</reference>
<evidence type="ECO:0000313" key="1">
    <source>
        <dbReference type="EMBL" id="SHI58781.1"/>
    </source>
</evidence>
<dbReference type="STRING" id="758803.SAMN05421803_101663"/>
<proteinExistence type="predicted"/>
<dbReference type="EMBL" id="FQZK01000001">
    <property type="protein sequence ID" value="SHI58781.1"/>
    <property type="molecule type" value="Genomic_DNA"/>
</dbReference>
<name>A0A1M6CD95_9ACTN</name>
<dbReference type="RefSeq" id="WP_073374686.1">
    <property type="nucleotide sequence ID" value="NZ_FQZK01000001.1"/>
</dbReference>
<dbReference type="AlphaFoldDB" id="A0A1M6CD95"/>
<accession>A0A1M6CD95</accession>
<gene>
    <name evidence="1" type="ORF">SAMN05421803_101663</name>
</gene>
<dbReference type="OrthoDB" id="3578774at2"/>
<organism evidence="1 2">
    <name type="scientific">Nocardiopsis flavescens</name>
    <dbReference type="NCBI Taxonomy" id="758803"/>
    <lineage>
        <taxon>Bacteria</taxon>
        <taxon>Bacillati</taxon>
        <taxon>Actinomycetota</taxon>
        <taxon>Actinomycetes</taxon>
        <taxon>Streptosporangiales</taxon>
        <taxon>Nocardiopsidaceae</taxon>
        <taxon>Nocardiopsis</taxon>
    </lineage>
</organism>
<keyword evidence="2" id="KW-1185">Reference proteome</keyword>